<dbReference type="RefSeq" id="WP_201647748.1">
    <property type="nucleotide sequence ID" value="NZ_CP068053.1"/>
</dbReference>
<keyword evidence="1" id="KW-0812">Transmembrane</keyword>
<keyword evidence="1" id="KW-1133">Transmembrane helix</keyword>
<dbReference type="KEGG" id="ppsr:I6J18_22500"/>
<sequence>MDIRTYYNQIAKMCFYAAWTCTGLAFLFFILKVMKVLDTNVFFITGPFILLSIFHFIGYRIYENRLINFPEMVVQKNSNLFKEENLLVTFLPAPTLRMLLFAPNGKLVGEVRDQNMKWYLWLIPSVLSIILPKKYGLYGTDGELVAEYNLRGGIKQGVTMIVNGEVIGCFRQTYKESLFSFKGEIRGQNGSEWMTVNPNNFFTNFEIKNQAGANLVTFQKGWMPREWSTIFKELNTPILTFHSSAKIDDKIVVLGYVASVYNHRSN</sequence>
<feature type="transmembrane region" description="Helical" evidence="1">
    <location>
        <begin position="40"/>
        <end position="62"/>
    </location>
</feature>
<evidence type="ECO:0000256" key="1">
    <source>
        <dbReference type="SAM" id="Phobius"/>
    </source>
</evidence>
<evidence type="ECO:0000313" key="2">
    <source>
        <dbReference type="EMBL" id="QQT00304.1"/>
    </source>
</evidence>
<proteinExistence type="predicted"/>
<protein>
    <submittedName>
        <fullName evidence="2">Uncharacterized protein</fullName>
    </submittedName>
</protein>
<keyword evidence="1" id="KW-0472">Membrane</keyword>
<dbReference type="AlphaFoldDB" id="A0A974NM00"/>
<feature type="transmembrane region" description="Helical" evidence="1">
    <location>
        <begin position="14"/>
        <end position="34"/>
    </location>
</feature>
<name>A0A974NM00_PERPY</name>
<dbReference type="Proteomes" id="UP000595254">
    <property type="component" value="Chromosome"/>
</dbReference>
<organism evidence="2 3">
    <name type="scientific">Peribacillus psychrosaccharolyticus</name>
    <name type="common">Bacillus psychrosaccharolyticus</name>
    <dbReference type="NCBI Taxonomy" id="1407"/>
    <lineage>
        <taxon>Bacteria</taxon>
        <taxon>Bacillati</taxon>
        <taxon>Bacillota</taxon>
        <taxon>Bacilli</taxon>
        <taxon>Bacillales</taxon>
        <taxon>Bacillaceae</taxon>
        <taxon>Peribacillus</taxon>
    </lineage>
</organism>
<evidence type="ECO:0000313" key="3">
    <source>
        <dbReference type="Proteomes" id="UP000595254"/>
    </source>
</evidence>
<gene>
    <name evidence="2" type="ORF">I6J18_22500</name>
</gene>
<reference evidence="2 3" key="1">
    <citation type="submission" date="2021-01" db="EMBL/GenBank/DDBJ databases">
        <title>FDA dAtabase for Regulatory Grade micrObial Sequences (FDA-ARGOS): Supporting development and validation of Infectious Disease Dx tests.</title>
        <authorList>
            <person name="Nelson B."/>
            <person name="Plummer A."/>
            <person name="Tallon L."/>
            <person name="Sadzewicz L."/>
            <person name="Zhao X."/>
            <person name="Boylan J."/>
            <person name="Ott S."/>
            <person name="Bowen H."/>
            <person name="Vavikolanu K."/>
            <person name="Mehta A."/>
            <person name="Aluvathingal J."/>
            <person name="Nadendla S."/>
            <person name="Myers T."/>
            <person name="Yan Y."/>
            <person name="Sichtig H."/>
        </authorList>
    </citation>
    <scope>NUCLEOTIDE SEQUENCE [LARGE SCALE GENOMIC DNA]</scope>
    <source>
        <strain evidence="2 3">FDAARGOS_1161</strain>
    </source>
</reference>
<accession>A0A974NM00</accession>
<dbReference type="EMBL" id="CP068053">
    <property type="protein sequence ID" value="QQT00304.1"/>
    <property type="molecule type" value="Genomic_DNA"/>
</dbReference>
<keyword evidence="3" id="KW-1185">Reference proteome</keyword>